<evidence type="ECO:0000259" key="4">
    <source>
        <dbReference type="PROSITE" id="PS50987"/>
    </source>
</evidence>
<dbReference type="Pfam" id="PF02661">
    <property type="entry name" value="Fic"/>
    <property type="match status" value="1"/>
</dbReference>
<dbReference type="PROSITE" id="PS50987">
    <property type="entry name" value="HTH_ARSR_2"/>
    <property type="match status" value="1"/>
</dbReference>
<dbReference type="KEGG" id="pbas:SMSP2_02509"/>
<dbReference type="OrthoDB" id="9813719at2"/>
<dbReference type="InterPro" id="IPR040198">
    <property type="entry name" value="Fido_containing"/>
</dbReference>
<dbReference type="InterPro" id="IPR036388">
    <property type="entry name" value="WH-like_DNA-bd_sf"/>
</dbReference>
<dbReference type="CDD" id="cd00090">
    <property type="entry name" value="HTH_ARSR"/>
    <property type="match status" value="1"/>
</dbReference>
<keyword evidence="6" id="KW-0548">Nucleotidyltransferase</keyword>
<evidence type="ECO:0000256" key="3">
    <source>
        <dbReference type="PIRSR" id="PIRSR640198-3"/>
    </source>
</evidence>
<evidence type="ECO:0000313" key="7">
    <source>
        <dbReference type="Proteomes" id="UP000188181"/>
    </source>
</evidence>
<keyword evidence="2" id="KW-0067">ATP-binding</keyword>
<evidence type="ECO:0000256" key="2">
    <source>
        <dbReference type="PIRSR" id="PIRSR640198-2"/>
    </source>
</evidence>
<dbReference type="Pfam" id="PF13412">
    <property type="entry name" value="HTH_24"/>
    <property type="match status" value="1"/>
</dbReference>
<feature type="binding site" evidence="2">
    <location>
        <begin position="239"/>
        <end position="240"/>
    </location>
    <ligand>
        <name>ATP</name>
        <dbReference type="ChEBI" id="CHEBI:30616"/>
    </ligand>
</feature>
<dbReference type="GO" id="GO:0005524">
    <property type="term" value="F:ATP binding"/>
    <property type="evidence" value="ECO:0007669"/>
    <property type="project" value="UniProtKB-KW"/>
</dbReference>
<dbReference type="InterPro" id="IPR003812">
    <property type="entry name" value="Fido"/>
</dbReference>
<dbReference type="GO" id="GO:0016779">
    <property type="term" value="F:nucleotidyltransferase activity"/>
    <property type="evidence" value="ECO:0007669"/>
    <property type="project" value="UniProtKB-KW"/>
</dbReference>
<dbReference type="PANTHER" id="PTHR13504">
    <property type="entry name" value="FIDO DOMAIN-CONTAINING PROTEIN DDB_G0283145"/>
    <property type="match status" value="1"/>
</dbReference>
<dbReference type="InterPro" id="IPR001845">
    <property type="entry name" value="HTH_ArsR_DNA-bd_dom"/>
</dbReference>
<dbReference type="Gene3D" id="1.10.10.10">
    <property type="entry name" value="Winged helix-like DNA-binding domain superfamily/Winged helix DNA-binding domain"/>
    <property type="match status" value="1"/>
</dbReference>
<gene>
    <name evidence="6" type="ORF">SMSP2_02509</name>
</gene>
<reference evidence="7" key="1">
    <citation type="submission" date="2017-02" db="EMBL/GenBank/DDBJ databases">
        <title>Comparative genomics and description of representatives of a novel lineage of planctomycetes thriving in anoxic sediments.</title>
        <authorList>
            <person name="Spring S."/>
            <person name="Bunk B."/>
            <person name="Sproer C."/>
        </authorList>
    </citation>
    <scope>NUCLEOTIDE SEQUENCE [LARGE SCALE GENOMIC DNA]</scope>
    <source>
        <strain evidence="7">SM-Chi-D1</strain>
    </source>
</reference>
<keyword evidence="7" id="KW-1185">Reference proteome</keyword>
<organism evidence="6 7">
    <name type="scientific">Limihaloglobus sulfuriphilus</name>
    <dbReference type="NCBI Taxonomy" id="1851148"/>
    <lineage>
        <taxon>Bacteria</taxon>
        <taxon>Pseudomonadati</taxon>
        <taxon>Planctomycetota</taxon>
        <taxon>Phycisphaerae</taxon>
        <taxon>Sedimentisphaerales</taxon>
        <taxon>Sedimentisphaeraceae</taxon>
        <taxon>Limihaloglobus</taxon>
    </lineage>
</organism>
<dbReference type="InterPro" id="IPR011991">
    <property type="entry name" value="ArsR-like_HTH"/>
</dbReference>
<dbReference type="STRING" id="1851148.SMSP2_02509"/>
<keyword evidence="2" id="KW-0547">Nucleotide-binding</keyword>
<name>A0A1Q2MHX6_9BACT</name>
<evidence type="ECO:0000259" key="5">
    <source>
        <dbReference type="PROSITE" id="PS51459"/>
    </source>
</evidence>
<evidence type="ECO:0000313" key="6">
    <source>
        <dbReference type="EMBL" id="AQQ72128.1"/>
    </source>
</evidence>
<dbReference type="Gene3D" id="1.10.3290.10">
    <property type="entry name" value="Fido-like domain"/>
    <property type="match status" value="1"/>
</dbReference>
<dbReference type="PANTHER" id="PTHR13504:SF38">
    <property type="entry name" value="FIDO DOMAIN-CONTAINING PROTEIN"/>
    <property type="match status" value="1"/>
</dbReference>
<feature type="active site" evidence="1">
    <location>
        <position position="197"/>
    </location>
</feature>
<feature type="domain" description="Fido" evidence="5">
    <location>
        <begin position="105"/>
        <end position="266"/>
    </location>
</feature>
<proteinExistence type="predicted"/>
<dbReference type="EC" id="2.7.7.-" evidence="6"/>
<dbReference type="AlphaFoldDB" id="A0A1Q2MHX6"/>
<evidence type="ECO:0000256" key="1">
    <source>
        <dbReference type="PIRSR" id="PIRSR640198-1"/>
    </source>
</evidence>
<dbReference type="EMBL" id="CP019646">
    <property type="protein sequence ID" value="AQQ72128.1"/>
    <property type="molecule type" value="Genomic_DNA"/>
</dbReference>
<dbReference type="InterPro" id="IPR036390">
    <property type="entry name" value="WH_DNA-bd_sf"/>
</dbReference>
<sequence>MINTETVVITDEILKYISEIDEFKGKWSALGRLSPQRISALLRVATIESIASSTRIEGCRLTDTQVEALLQNLSAGSFLSRDEQEVAGYATVMETVFESYQCINITENVIKQFHRDLLQYSDKDTRHRGEYKKTSNSVEAFDTEGESLGIIFKTAAPFDTPRLMKELLDWYNEELKLAKMHPLLITAIFAVVFLEIHPFQDGNGRLSRILSTLMLLKFGYSYVPYSSMESIIEQNKDNYYLALRRSQQTIRTDTPDWQPWILFFLQSAHSQKNHLQMKLERERIFIAAMPELSLQIIEIIKSHGRCSVKNLSEVTGRSRNTIKHHLSRLVETEQIVKHGAGRGTWYSIV</sequence>
<dbReference type="SUPFAM" id="SSF46785">
    <property type="entry name" value="Winged helix' DNA-binding domain"/>
    <property type="match status" value="1"/>
</dbReference>
<feature type="domain" description="HTH arsR-type" evidence="4">
    <location>
        <begin position="275"/>
        <end position="349"/>
    </location>
</feature>
<dbReference type="InterPro" id="IPR036597">
    <property type="entry name" value="Fido-like_dom_sf"/>
</dbReference>
<dbReference type="RefSeq" id="WP_146684351.1">
    <property type="nucleotide sequence ID" value="NZ_CP019646.1"/>
</dbReference>
<protein>
    <submittedName>
        <fullName evidence="6">Adenosine monophosphate-protein transferase SoFic</fullName>
        <ecNumber evidence="6">2.7.7.-</ecNumber>
    </submittedName>
</protein>
<feature type="binding site" evidence="2">
    <location>
        <begin position="201"/>
        <end position="208"/>
    </location>
    <ligand>
        <name>ATP</name>
        <dbReference type="ChEBI" id="CHEBI:30616"/>
    </ligand>
</feature>
<accession>A0A1Q2MHX6</accession>
<feature type="site" description="Important for autoinhibition of adenylyltransferase activity" evidence="3">
    <location>
        <position position="57"/>
    </location>
</feature>
<dbReference type="PROSITE" id="PS51459">
    <property type="entry name" value="FIDO"/>
    <property type="match status" value="1"/>
</dbReference>
<keyword evidence="6" id="KW-0808">Transferase</keyword>
<dbReference type="SUPFAM" id="SSF140931">
    <property type="entry name" value="Fic-like"/>
    <property type="match status" value="1"/>
</dbReference>
<dbReference type="GO" id="GO:0003700">
    <property type="term" value="F:DNA-binding transcription factor activity"/>
    <property type="evidence" value="ECO:0007669"/>
    <property type="project" value="InterPro"/>
</dbReference>
<dbReference type="Proteomes" id="UP000188181">
    <property type="component" value="Chromosome"/>
</dbReference>